<evidence type="ECO:0000313" key="2">
    <source>
        <dbReference type="Proteomes" id="UP000694422"/>
    </source>
</evidence>
<proteinExistence type="predicted"/>
<protein>
    <submittedName>
        <fullName evidence="1">Uncharacterized protein</fullName>
    </submittedName>
</protein>
<reference evidence="1" key="1">
    <citation type="submission" date="2025-08" db="UniProtKB">
        <authorList>
            <consortium name="Ensembl"/>
        </authorList>
    </citation>
    <scope>IDENTIFICATION</scope>
</reference>
<dbReference type="Proteomes" id="UP000694422">
    <property type="component" value="Unplaced"/>
</dbReference>
<keyword evidence="2" id="KW-1185">Reference proteome</keyword>
<sequence length="60" mass="6918">KRGGNNTNYVSADVFFFFFIDTFSLCCLSYSQTPGLKLSSLHDSWVYKCWPIHWPGSMNC</sequence>
<name>A0A8C9PM69_SPEDA</name>
<reference evidence="1" key="2">
    <citation type="submission" date="2025-09" db="UniProtKB">
        <authorList>
            <consortium name="Ensembl"/>
        </authorList>
    </citation>
    <scope>IDENTIFICATION</scope>
</reference>
<accession>A0A8C9PM69</accession>
<dbReference type="AlphaFoldDB" id="A0A8C9PM69"/>
<evidence type="ECO:0000313" key="1">
    <source>
        <dbReference type="Ensembl" id="ENSSDAP00000009369.1"/>
    </source>
</evidence>
<organism evidence="1 2">
    <name type="scientific">Spermophilus dauricus</name>
    <name type="common">Daurian ground squirrel</name>
    <dbReference type="NCBI Taxonomy" id="99837"/>
    <lineage>
        <taxon>Eukaryota</taxon>
        <taxon>Metazoa</taxon>
        <taxon>Chordata</taxon>
        <taxon>Craniata</taxon>
        <taxon>Vertebrata</taxon>
        <taxon>Euteleostomi</taxon>
        <taxon>Mammalia</taxon>
        <taxon>Eutheria</taxon>
        <taxon>Euarchontoglires</taxon>
        <taxon>Glires</taxon>
        <taxon>Rodentia</taxon>
        <taxon>Sciuromorpha</taxon>
        <taxon>Sciuridae</taxon>
        <taxon>Xerinae</taxon>
        <taxon>Marmotini</taxon>
        <taxon>Spermophilus</taxon>
    </lineage>
</organism>
<dbReference type="Ensembl" id="ENSSDAT00000010643.1">
    <property type="protein sequence ID" value="ENSSDAP00000009369.1"/>
    <property type="gene ID" value="ENSSDAG00000008538.1"/>
</dbReference>